<protein>
    <submittedName>
        <fullName evidence="1">Uncharacterized protein</fullName>
    </submittedName>
</protein>
<sequence>METFLCFYARPKARAGCGVPMVGEKPVQDFWEKRALPNTDERNPGEITRFMKETEEVLISRTPVDAFVQDSPIV</sequence>
<evidence type="ECO:0000313" key="1">
    <source>
        <dbReference type="EMBL" id="GIM46442.1"/>
    </source>
</evidence>
<proteinExistence type="predicted"/>
<comment type="caution">
    <text evidence="1">The sequence shown here is derived from an EMBL/GenBank/DDBJ whole genome shotgun (WGS) entry which is preliminary data.</text>
</comment>
<dbReference type="Proteomes" id="UP001057291">
    <property type="component" value="Unassembled WGS sequence"/>
</dbReference>
<keyword evidence="2" id="KW-1185">Reference proteome</keyword>
<name>A0AAV4LF38_9BACL</name>
<dbReference type="AlphaFoldDB" id="A0AAV4LF38"/>
<dbReference type="EMBL" id="BOQE01000001">
    <property type="protein sequence ID" value="GIM46442.1"/>
    <property type="molecule type" value="Genomic_DNA"/>
</dbReference>
<evidence type="ECO:0000313" key="2">
    <source>
        <dbReference type="Proteomes" id="UP001057291"/>
    </source>
</evidence>
<reference evidence="1" key="1">
    <citation type="journal article" date="2023" name="Int. J. Syst. Evol. Microbiol.">
        <title>Collibacillus ludicampi gen. nov., sp. nov., a new soil bacterium of the family Alicyclobacillaceae.</title>
        <authorList>
            <person name="Jojima T."/>
            <person name="Ioku Y."/>
            <person name="Fukuta Y."/>
            <person name="Shirasaka N."/>
            <person name="Matsumura Y."/>
            <person name="Mori M."/>
        </authorList>
    </citation>
    <scope>NUCLEOTIDE SEQUENCE</scope>
    <source>
        <strain evidence="1">TP075</strain>
    </source>
</reference>
<gene>
    <name evidence="1" type="ORF">DNHGIG_19910</name>
</gene>
<organism evidence="1 2">
    <name type="scientific">Collibacillus ludicampi</name>
    <dbReference type="NCBI Taxonomy" id="2771369"/>
    <lineage>
        <taxon>Bacteria</taxon>
        <taxon>Bacillati</taxon>
        <taxon>Bacillota</taxon>
        <taxon>Bacilli</taxon>
        <taxon>Bacillales</taxon>
        <taxon>Alicyclobacillaceae</taxon>
        <taxon>Collibacillus</taxon>
    </lineage>
</organism>
<accession>A0AAV4LF38</accession>